<evidence type="ECO:0000313" key="1">
    <source>
        <dbReference type="EMBL" id="MET4562629.1"/>
    </source>
</evidence>
<dbReference type="InterPro" id="IPR029058">
    <property type="entry name" value="AB_hydrolase_fold"/>
</dbReference>
<sequence>MVGYKDAFDTLDNFPRATFAVLDRAGHNLQIEQAVLLNGHIIEWLSRVDESRRYGKL</sequence>
<reference evidence="1 2" key="1">
    <citation type="submission" date="2024-06" db="EMBL/GenBank/DDBJ databases">
        <title>Sorghum-associated microbial communities from plants grown in Nebraska, USA.</title>
        <authorList>
            <person name="Schachtman D."/>
        </authorList>
    </citation>
    <scope>NUCLEOTIDE SEQUENCE [LARGE SCALE GENOMIC DNA]</scope>
    <source>
        <strain evidence="1 2">736</strain>
    </source>
</reference>
<evidence type="ECO:0000313" key="2">
    <source>
        <dbReference type="Proteomes" id="UP001549363"/>
    </source>
</evidence>
<organism evidence="1 2">
    <name type="scientific">Lysinibacillus parviboronicapiens</name>
    <dbReference type="NCBI Taxonomy" id="436516"/>
    <lineage>
        <taxon>Bacteria</taxon>
        <taxon>Bacillati</taxon>
        <taxon>Bacillota</taxon>
        <taxon>Bacilli</taxon>
        <taxon>Bacillales</taxon>
        <taxon>Bacillaceae</taxon>
        <taxon>Lysinibacillus</taxon>
    </lineage>
</organism>
<dbReference type="Gene3D" id="3.40.50.1820">
    <property type="entry name" value="alpha/beta hydrolase"/>
    <property type="match status" value="1"/>
</dbReference>
<proteinExistence type="predicted"/>
<keyword evidence="2" id="KW-1185">Reference proteome</keyword>
<dbReference type="Proteomes" id="UP001549363">
    <property type="component" value="Unassembled WGS sequence"/>
</dbReference>
<dbReference type="EMBL" id="JBEPSB010000023">
    <property type="protein sequence ID" value="MET4562629.1"/>
    <property type="molecule type" value="Genomic_DNA"/>
</dbReference>
<accession>A0ABV2PPA6</accession>
<gene>
    <name evidence="1" type="ORF">ABIA69_003820</name>
</gene>
<comment type="caution">
    <text evidence="1">The sequence shown here is derived from an EMBL/GenBank/DDBJ whole genome shotgun (WGS) entry which is preliminary data.</text>
</comment>
<name>A0ABV2PPA6_9BACI</name>
<dbReference type="SUPFAM" id="SSF53474">
    <property type="entry name" value="alpha/beta-Hydrolases"/>
    <property type="match status" value="1"/>
</dbReference>
<protein>
    <submittedName>
        <fullName evidence="1">Pimeloyl-ACP methyl ester carboxylesterase</fullName>
    </submittedName>
</protein>